<evidence type="ECO:0000259" key="5">
    <source>
        <dbReference type="PROSITE" id="PS50110"/>
    </source>
</evidence>
<dbReference type="GO" id="GO:0000160">
    <property type="term" value="P:phosphorelay signal transduction system"/>
    <property type="evidence" value="ECO:0007669"/>
    <property type="project" value="InterPro"/>
</dbReference>
<evidence type="ECO:0000313" key="7">
    <source>
        <dbReference type="Proteomes" id="UP000633365"/>
    </source>
</evidence>
<dbReference type="InterPro" id="IPR050595">
    <property type="entry name" value="Bact_response_regulator"/>
</dbReference>
<dbReference type="EMBL" id="JAEQMG010000040">
    <property type="protein sequence ID" value="MBK6087553.1"/>
    <property type="molecule type" value="Genomic_DNA"/>
</dbReference>
<dbReference type="InterPro" id="IPR036388">
    <property type="entry name" value="WH-like_DNA-bd_sf"/>
</dbReference>
<dbReference type="AlphaFoldDB" id="A0A934TZ88"/>
<evidence type="ECO:0000256" key="4">
    <source>
        <dbReference type="PROSITE-ProRule" id="PRU00169"/>
    </source>
</evidence>
<gene>
    <name evidence="6" type="ORF">JKK62_02625</name>
</gene>
<proteinExistence type="predicted"/>
<reference evidence="6" key="1">
    <citation type="submission" date="2021-01" db="EMBL/GenBank/DDBJ databases">
        <title>Genome public.</title>
        <authorList>
            <person name="Liu C."/>
            <person name="Sun Q."/>
        </authorList>
    </citation>
    <scope>NUCLEOTIDE SEQUENCE</scope>
    <source>
        <strain evidence="6">M6</strain>
    </source>
</reference>
<comment type="function">
    <text evidence="3">May play the central regulatory role in sporulation. It may be an element of the effector pathway responsible for the activation of sporulation genes in response to nutritional stress. Spo0A may act in concert with spo0H (a sigma factor) to control the expression of some genes that are critical to the sporulation process.</text>
</comment>
<sequence>MKTLSLDDQKTATDLMTFMLHKLDPAGTHLAANSVSEAMALLSDDIQILFLDIEMPGLNGIQFADKVRQEHKELNIIFVTGHPEYSYEAYGVRPSGFLAKPVAEKDIERELKELRYPISKAQPRLMVQCSPFAVFANDKPLGFKRQSTTELFAYLVYKKGAYCTNGEIIAALWGGDVQKQPYLRKLISDMRSGFRSVGAEDVILKKYGEICANINMFQITGDPQIIAEEFRWIE</sequence>
<name>A0A934TZ88_9FIRM</name>
<dbReference type="Pfam" id="PF00072">
    <property type="entry name" value="Response_reg"/>
    <property type="match status" value="1"/>
</dbReference>
<dbReference type="PANTHER" id="PTHR44591">
    <property type="entry name" value="STRESS RESPONSE REGULATOR PROTEIN 1"/>
    <property type="match status" value="1"/>
</dbReference>
<evidence type="ECO:0000313" key="6">
    <source>
        <dbReference type="EMBL" id="MBK6087553.1"/>
    </source>
</evidence>
<organism evidence="6 7">
    <name type="scientific">Ruminococcus difficilis</name>
    <dbReference type="NCBI Taxonomy" id="2763069"/>
    <lineage>
        <taxon>Bacteria</taxon>
        <taxon>Bacillati</taxon>
        <taxon>Bacillota</taxon>
        <taxon>Clostridia</taxon>
        <taxon>Eubacteriales</taxon>
        <taxon>Oscillospiraceae</taxon>
        <taxon>Ruminococcus</taxon>
    </lineage>
</organism>
<comment type="caution">
    <text evidence="6">The sequence shown here is derived from an EMBL/GenBank/DDBJ whole genome shotgun (WGS) entry which is preliminary data.</text>
</comment>
<dbReference type="InterPro" id="IPR011006">
    <property type="entry name" value="CheY-like_superfamily"/>
</dbReference>
<evidence type="ECO:0000256" key="3">
    <source>
        <dbReference type="ARBA" id="ARBA00024867"/>
    </source>
</evidence>
<dbReference type="Proteomes" id="UP000633365">
    <property type="component" value="Unassembled WGS sequence"/>
</dbReference>
<dbReference type="SMART" id="SM00448">
    <property type="entry name" value="REC"/>
    <property type="match status" value="1"/>
</dbReference>
<evidence type="ECO:0000256" key="2">
    <source>
        <dbReference type="ARBA" id="ARBA00022553"/>
    </source>
</evidence>
<protein>
    <recommendedName>
        <fullName evidence="1">Stage 0 sporulation protein A homolog</fullName>
    </recommendedName>
</protein>
<dbReference type="SUPFAM" id="SSF52172">
    <property type="entry name" value="CheY-like"/>
    <property type="match status" value="1"/>
</dbReference>
<dbReference type="RefSeq" id="WP_201426859.1">
    <property type="nucleotide sequence ID" value="NZ_JAEQMG010000040.1"/>
</dbReference>
<dbReference type="Gene3D" id="1.10.10.10">
    <property type="entry name" value="Winged helix-like DNA-binding domain superfamily/Winged helix DNA-binding domain"/>
    <property type="match status" value="1"/>
</dbReference>
<accession>A0A934TZ88</accession>
<keyword evidence="7" id="KW-1185">Reference proteome</keyword>
<feature type="domain" description="Response regulatory" evidence="5">
    <location>
        <begin position="2"/>
        <end position="115"/>
    </location>
</feature>
<keyword evidence="2 4" id="KW-0597">Phosphoprotein</keyword>
<dbReference type="PROSITE" id="PS50110">
    <property type="entry name" value="RESPONSE_REGULATORY"/>
    <property type="match status" value="1"/>
</dbReference>
<dbReference type="InterPro" id="IPR001789">
    <property type="entry name" value="Sig_transdc_resp-reg_receiver"/>
</dbReference>
<evidence type="ECO:0000256" key="1">
    <source>
        <dbReference type="ARBA" id="ARBA00018672"/>
    </source>
</evidence>
<dbReference type="PANTHER" id="PTHR44591:SF3">
    <property type="entry name" value="RESPONSE REGULATORY DOMAIN-CONTAINING PROTEIN"/>
    <property type="match status" value="1"/>
</dbReference>
<feature type="modified residue" description="4-aspartylphosphate" evidence="4">
    <location>
        <position position="52"/>
    </location>
</feature>
<dbReference type="Gene3D" id="3.40.50.2300">
    <property type="match status" value="1"/>
</dbReference>